<dbReference type="Pfam" id="PF14021">
    <property type="entry name" value="TNT"/>
    <property type="match status" value="1"/>
</dbReference>
<feature type="domain" description="TNT" evidence="2">
    <location>
        <begin position="909"/>
        <end position="994"/>
    </location>
</feature>
<feature type="region of interest" description="Disordered" evidence="1">
    <location>
        <begin position="370"/>
        <end position="572"/>
    </location>
</feature>
<feature type="compositionally biased region" description="Basic and acidic residues" evidence="1">
    <location>
        <begin position="786"/>
        <end position="799"/>
    </location>
</feature>
<protein>
    <recommendedName>
        <fullName evidence="2">TNT domain-containing protein</fullName>
    </recommendedName>
</protein>
<dbReference type="RefSeq" id="WP_026419436.1">
    <property type="nucleotide sequence ID" value="NZ_AUBJ02000001.1"/>
</dbReference>
<organism evidence="3 4">
    <name type="scientific">Actinoalloteichus caeruleus DSM 43889</name>
    <dbReference type="NCBI Taxonomy" id="1120930"/>
    <lineage>
        <taxon>Bacteria</taxon>
        <taxon>Bacillati</taxon>
        <taxon>Actinomycetota</taxon>
        <taxon>Actinomycetes</taxon>
        <taxon>Pseudonocardiales</taxon>
        <taxon>Pseudonocardiaceae</taxon>
        <taxon>Actinoalloteichus</taxon>
        <taxon>Actinoalloteichus cyanogriseus</taxon>
    </lineage>
</organism>
<reference evidence="3 4" key="1">
    <citation type="submission" date="2013-07" db="EMBL/GenBank/DDBJ databases">
        <authorList>
            <consortium name="DOE Joint Genome Institute"/>
            <person name="Reeve W."/>
            <person name="Huntemann M."/>
            <person name="Han J."/>
            <person name="Chen A."/>
            <person name="Kyrpides N."/>
            <person name="Mavromatis K."/>
            <person name="Markowitz V."/>
            <person name="Palaniappan K."/>
            <person name="Ivanova N."/>
            <person name="Schaumberg A."/>
            <person name="Pati A."/>
            <person name="Liolios K."/>
            <person name="Nordberg H.P."/>
            <person name="Cantor M.N."/>
            <person name="Hua S.X."/>
            <person name="Woyke T."/>
        </authorList>
    </citation>
    <scope>NUCLEOTIDE SEQUENCE [LARGE SCALE GENOMIC DNA]</scope>
    <source>
        <strain evidence="3 4">DSM 43889</strain>
    </source>
</reference>
<feature type="compositionally biased region" description="Basic and acidic residues" evidence="1">
    <location>
        <begin position="501"/>
        <end position="518"/>
    </location>
</feature>
<dbReference type="PANTHER" id="PTHR42059">
    <property type="entry name" value="TNT DOMAIN-CONTAINING PROTEIN"/>
    <property type="match status" value="1"/>
</dbReference>
<feature type="region of interest" description="Disordered" evidence="1">
    <location>
        <begin position="666"/>
        <end position="895"/>
    </location>
</feature>
<feature type="compositionally biased region" description="Basic and acidic residues" evidence="1">
    <location>
        <begin position="548"/>
        <end position="572"/>
    </location>
</feature>
<feature type="compositionally biased region" description="Basic and acidic residues" evidence="1">
    <location>
        <begin position="769"/>
        <end position="779"/>
    </location>
</feature>
<feature type="region of interest" description="Disordered" evidence="1">
    <location>
        <begin position="191"/>
        <end position="250"/>
    </location>
</feature>
<evidence type="ECO:0000256" key="1">
    <source>
        <dbReference type="SAM" id="MobiDB-lite"/>
    </source>
</evidence>
<keyword evidence="4" id="KW-1185">Reference proteome</keyword>
<sequence length="1001" mass="109956">MSRPTANSPEDQAALARKIGVAVLGAAPPGWQRIRVEYRAAGQRAETVGEVVGPDGESQGWEPPAECAPLFDQLRHGMYRPGVGTWLSAFYVVERPSNYRIDVNLNQEPGWDPPLPDAVYREELQRFPRAEEHIPDWLRQRLGTSSRPSGEDAPRRGVPQLGDPTQAAELVREDATDLLPGSVVEELRSYTMDGGQAAPRAEEQHQNNGFGGPPNNGYQHENNGYQHGRRAESAQEPDRPGDAAGDGGFSVARVFDGTREDGRPMINRAAVDPADREVLLAYLDHAPVVLDTRNPTPDPFGADGRATVPASWHTDGRWIWSAAVGYHLRRHGVPPVPELVDHVRSQRFELPPVGEDVLAAAAALLHQRMPETRAAAQREQQPVPDFPLGHGGGFRDDLQDAATGILPAATDPSGPEGHDGPGQRPSTPEGARQQHERIEDQPVEAPAESGGYYSEFDEEPAYRDPGYPDERYGQRYEETPGFPEQSYQDQQPFPEQSYQDPVHHQPAEDHDPSPRPDDQAGYQDGSGAGAFQEQPGFDGGQPYQDPGGYEHQHDYERDHGSEPFRDDRHYDADGLDDEAEAAAIEDEASIEQLRQRLSDLGVDPEGFRVGVVEEDVWCLLREDVAGEEETWSVFWSEHGERYDEVHFGQVNQACAYLLGALLMAHPHDHEEPPRPVVQDTVGEPDDRRAHHGDEDFRRDQHEEAEEPPRNLPDPFAGGGVAIPPASGGDPFEEGPHRFDYDPQDGPPMLDLGIGGGPRQIRLPLNQSQRGEEAPSRDLPPDPEPGPEQREEVPAGHWQDDPEDSDPARQVTSALSVPPPAPQRPTPPVEHPDGAHDPGQREPSAPQHDTVGGGHEAAGQPPRRQAADAQPSAARQQAVRGQGSEQQSIIRPLKGEPPLTLFRERRLLMLQAGTEIDRFGEPDGNVSYSAGTPYEQRSLPPQWVNRSYRAYRLLRPLQVLTGVAVPWFEQPGGGLVYILPRSITDLVDDGALAEVPEAAPPA</sequence>
<name>A0ABT1JN30_ACTCY</name>
<feature type="region of interest" description="Disordered" evidence="1">
    <location>
        <begin position="138"/>
        <end position="162"/>
    </location>
</feature>
<gene>
    <name evidence="3" type="ORF">G443_003811</name>
</gene>
<feature type="compositionally biased region" description="Pro residues" evidence="1">
    <location>
        <begin position="816"/>
        <end position="828"/>
    </location>
</feature>
<accession>A0ABT1JN30</accession>
<proteinExistence type="predicted"/>
<feature type="compositionally biased region" description="Basic and acidic residues" evidence="1">
    <location>
        <begin position="829"/>
        <end position="839"/>
    </location>
</feature>
<evidence type="ECO:0000313" key="3">
    <source>
        <dbReference type="EMBL" id="MCP2333541.1"/>
    </source>
</evidence>
<dbReference type="SUPFAM" id="SSF160424">
    <property type="entry name" value="BH3703-like"/>
    <property type="match status" value="1"/>
</dbReference>
<dbReference type="InterPro" id="IPR025331">
    <property type="entry name" value="TNT"/>
</dbReference>
<feature type="compositionally biased region" description="Basic and acidic residues" evidence="1">
    <location>
        <begin position="460"/>
        <end position="478"/>
    </location>
</feature>
<reference evidence="3 4" key="2">
    <citation type="submission" date="2022-06" db="EMBL/GenBank/DDBJ databases">
        <title>Genomic Encyclopedia of Type Strains, Phase I: the one thousand microbial genomes (KMG-I) project.</title>
        <authorList>
            <person name="Kyrpides N."/>
        </authorList>
    </citation>
    <scope>NUCLEOTIDE SEQUENCE [LARGE SCALE GENOMIC DNA]</scope>
    <source>
        <strain evidence="3 4">DSM 43889</strain>
    </source>
</reference>
<dbReference type="InterPro" id="IPR036170">
    <property type="entry name" value="YezG-like_sf"/>
</dbReference>
<dbReference type="InterPro" id="IPR053024">
    <property type="entry name" value="Fungal_surface_NADase"/>
</dbReference>
<feature type="compositionally biased region" description="Basic and acidic residues" evidence="1">
    <location>
        <begin position="229"/>
        <end position="241"/>
    </location>
</feature>
<feature type="compositionally biased region" description="Basic and acidic residues" evidence="1">
    <location>
        <begin position="684"/>
        <end position="701"/>
    </location>
</feature>
<comment type="caution">
    <text evidence="3">The sequence shown here is derived from an EMBL/GenBank/DDBJ whole genome shotgun (WGS) entry which is preliminary data.</text>
</comment>
<dbReference type="Proteomes" id="UP000791080">
    <property type="component" value="Unassembled WGS sequence"/>
</dbReference>
<evidence type="ECO:0000259" key="2">
    <source>
        <dbReference type="Pfam" id="PF14021"/>
    </source>
</evidence>
<feature type="compositionally biased region" description="Polar residues" evidence="1">
    <location>
        <begin position="485"/>
        <end position="499"/>
    </location>
</feature>
<evidence type="ECO:0000313" key="4">
    <source>
        <dbReference type="Proteomes" id="UP000791080"/>
    </source>
</evidence>
<dbReference type="PANTHER" id="PTHR42059:SF1">
    <property type="entry name" value="TNT DOMAIN-CONTAINING PROTEIN"/>
    <property type="match status" value="1"/>
</dbReference>
<dbReference type="EMBL" id="AUBJ02000001">
    <property type="protein sequence ID" value="MCP2333541.1"/>
    <property type="molecule type" value="Genomic_DNA"/>
</dbReference>